<feature type="domain" description="HTH tetR-type" evidence="4">
    <location>
        <begin position="21"/>
        <end position="81"/>
    </location>
</feature>
<dbReference type="STRING" id="1079.BVIR_2459"/>
<evidence type="ECO:0000256" key="2">
    <source>
        <dbReference type="PROSITE-ProRule" id="PRU00335"/>
    </source>
</evidence>
<dbReference type="SUPFAM" id="SSF46689">
    <property type="entry name" value="Homeodomain-like"/>
    <property type="match status" value="1"/>
</dbReference>
<dbReference type="GO" id="GO:0003677">
    <property type="term" value="F:DNA binding"/>
    <property type="evidence" value="ECO:0007669"/>
    <property type="project" value="UniProtKB-UniRule"/>
</dbReference>
<dbReference type="Gene3D" id="1.10.357.10">
    <property type="entry name" value="Tetracycline Repressor, domain 2"/>
    <property type="match status" value="1"/>
</dbReference>
<evidence type="ECO:0000313" key="7">
    <source>
        <dbReference type="Proteomes" id="UP000065734"/>
    </source>
</evidence>
<keyword evidence="7" id="KW-1185">Reference proteome</keyword>
<dbReference type="AlphaFoldDB" id="A0A0H5BCB8"/>
<dbReference type="PROSITE" id="PS50977">
    <property type="entry name" value="HTH_TETR_2"/>
    <property type="match status" value="1"/>
</dbReference>
<evidence type="ECO:0000313" key="6">
    <source>
        <dbReference type="EMBL" id="CUU42890.1"/>
    </source>
</evidence>
<dbReference type="EMBL" id="LN907867">
    <property type="protein sequence ID" value="CUU42890.1"/>
    <property type="molecule type" value="Genomic_DNA"/>
</dbReference>
<dbReference type="EMBL" id="AP014854">
    <property type="protein sequence ID" value="BAR99840.1"/>
    <property type="molecule type" value="Genomic_DNA"/>
</dbReference>
<evidence type="ECO:0000256" key="3">
    <source>
        <dbReference type="SAM" id="MobiDB-lite"/>
    </source>
</evidence>
<dbReference type="Proteomes" id="UP000065734">
    <property type="component" value="Chromosome I"/>
</dbReference>
<organism evidence="6 7">
    <name type="scientific">Blastochloris viridis</name>
    <name type="common">Rhodopseudomonas viridis</name>
    <dbReference type="NCBI Taxonomy" id="1079"/>
    <lineage>
        <taxon>Bacteria</taxon>
        <taxon>Pseudomonadati</taxon>
        <taxon>Pseudomonadota</taxon>
        <taxon>Alphaproteobacteria</taxon>
        <taxon>Hyphomicrobiales</taxon>
        <taxon>Blastochloridaceae</taxon>
        <taxon>Blastochloris</taxon>
    </lineage>
</organism>
<dbReference type="InterPro" id="IPR001647">
    <property type="entry name" value="HTH_TetR"/>
</dbReference>
<evidence type="ECO:0000259" key="4">
    <source>
        <dbReference type="PROSITE" id="PS50977"/>
    </source>
</evidence>
<reference evidence="5" key="1">
    <citation type="journal article" date="2015" name="Genome Announc.">
        <title>Complete Genome Sequence of the Bacteriochlorophyll b-Producing Photosynthetic Bacterium Blastochloris viridis.</title>
        <authorList>
            <person name="Tsukatani Y."/>
            <person name="Hirose Y."/>
            <person name="Harada J."/>
            <person name="Misawa N."/>
            <person name="Mori K."/>
            <person name="Inoue K."/>
            <person name="Tamiaki H."/>
        </authorList>
    </citation>
    <scope>NUCLEOTIDE SEQUENCE [LARGE SCALE GENOMIC DNA]</scope>
    <source>
        <strain evidence="5">DSM 133</strain>
    </source>
</reference>
<proteinExistence type="predicted"/>
<evidence type="ECO:0000313" key="5">
    <source>
        <dbReference type="EMBL" id="BAR99840.1"/>
    </source>
</evidence>
<name>A0A0H5BCB8_BLAVI</name>
<feature type="region of interest" description="Disordered" evidence="3">
    <location>
        <begin position="231"/>
        <end position="250"/>
    </location>
</feature>
<protein>
    <recommendedName>
        <fullName evidence="4">HTH tetR-type domain-containing protein</fullName>
    </recommendedName>
</protein>
<dbReference type="InterPro" id="IPR009057">
    <property type="entry name" value="Homeodomain-like_sf"/>
</dbReference>
<dbReference type="RefSeq" id="WP_145911978.1">
    <property type="nucleotide sequence ID" value="NZ_AP014854.2"/>
</dbReference>
<reference evidence="7" key="3">
    <citation type="journal article" date="2016" name="Genome Announc.">
        <title>Revised genome sequence of the purple photosynthetic bacterium Blastochloris viridis.</title>
        <authorList>
            <person name="Liu L.N."/>
            <person name="Faulkner M."/>
            <person name="Liu X."/>
            <person name="Huang F."/>
            <person name="Darby A.C."/>
            <person name="Hall N."/>
        </authorList>
    </citation>
    <scope>NUCLEOTIDE SEQUENCE [LARGE SCALE GENOMIC DNA]</scope>
    <source>
        <strain evidence="7">ATCC 19567 / DSM 133 / F</strain>
    </source>
</reference>
<feature type="DNA-binding region" description="H-T-H motif" evidence="2">
    <location>
        <begin position="44"/>
        <end position="63"/>
    </location>
</feature>
<keyword evidence="1 2" id="KW-0238">DNA-binding</keyword>
<dbReference type="KEGG" id="bvr:BVIR_2459"/>
<reference evidence="6" key="2">
    <citation type="submission" date="2015-11" db="EMBL/GenBank/DDBJ databases">
        <authorList>
            <person name="Zhang Y."/>
            <person name="Guo Z."/>
        </authorList>
    </citation>
    <scope>NUCLEOTIDE SEQUENCE</scope>
    <source>
        <strain evidence="6">1</strain>
    </source>
</reference>
<dbReference type="OrthoDB" id="7828598at2"/>
<sequence>MSGMSNGEDDDRVTGAGLNGVSPRDRLIEAFMALLAERRFERIDLKDVADRAGVPLVDFRGEFGSTFDILGAFAKKLDRQVLAEVEPADADSTPRERLFDVMMRRFELLVPYRQALDNLRPSAFAIPPLGVALSRITLRSMQWMMAAAGLETAGTRGMVRAQALAVLFARVFETWLNDEDPALSRTMAKLDRELAKAAAWSSRFEELCNFIPRLPRGRRSWRQRRSGCSCAHAESAPDRSGDEGIPAAAI</sequence>
<gene>
    <name evidence="5" type="ORF">BV133_2247</name>
    <name evidence="6" type="ORF">BVIRIDIS_19050</name>
</gene>
<evidence type="ECO:0000256" key="1">
    <source>
        <dbReference type="ARBA" id="ARBA00023125"/>
    </source>
</evidence>
<accession>A0A0H5BCB8</accession>